<feature type="region of interest" description="Disordered" evidence="1">
    <location>
        <begin position="138"/>
        <end position="161"/>
    </location>
</feature>
<keyword evidence="3" id="KW-1185">Reference proteome</keyword>
<sequence>MALELEARPSGFFGFPGRGGKGGRGALLGQGEGLTPWTRRASLPPRPLPDLGVSPSPQVLGPSQLLELSSPSWEAFSEYLMVGSSLPSPEVPGGTGWGGLWLSLKKRGRGGAWARVGGQCSLWLPSCPVPPPPFPQLHFSPRRGAGPGGRAGQAGNEEGPAAPTTACICLSVPRAAASPAAPSLGAPRSSQLLRQELLELVTSRLSP</sequence>
<organism evidence="2 3">
    <name type="scientific">Camelus dromedarius</name>
    <name type="common">Dromedary</name>
    <name type="synonym">Arabian camel</name>
    <dbReference type="NCBI Taxonomy" id="9838"/>
    <lineage>
        <taxon>Eukaryota</taxon>
        <taxon>Metazoa</taxon>
        <taxon>Chordata</taxon>
        <taxon>Craniata</taxon>
        <taxon>Vertebrata</taxon>
        <taxon>Euteleostomi</taxon>
        <taxon>Mammalia</taxon>
        <taxon>Eutheria</taxon>
        <taxon>Laurasiatheria</taxon>
        <taxon>Artiodactyla</taxon>
        <taxon>Tylopoda</taxon>
        <taxon>Camelidae</taxon>
        <taxon>Camelus</taxon>
    </lineage>
</organism>
<dbReference type="AlphaFoldDB" id="A0A5N4DAS3"/>
<proteinExistence type="predicted"/>
<evidence type="ECO:0000256" key="1">
    <source>
        <dbReference type="SAM" id="MobiDB-lite"/>
    </source>
</evidence>
<dbReference type="EMBL" id="JWIN03000013">
    <property type="protein sequence ID" value="KAB1268160.1"/>
    <property type="molecule type" value="Genomic_DNA"/>
</dbReference>
<evidence type="ECO:0000313" key="2">
    <source>
        <dbReference type="EMBL" id="KAB1268160.1"/>
    </source>
</evidence>
<protein>
    <submittedName>
        <fullName evidence="2">Uncharacterized protein</fullName>
    </submittedName>
</protein>
<accession>A0A5N4DAS3</accession>
<name>A0A5N4DAS3_CAMDR</name>
<comment type="caution">
    <text evidence="2">The sequence shown here is derived from an EMBL/GenBank/DDBJ whole genome shotgun (WGS) entry which is preliminary data.</text>
</comment>
<dbReference type="Proteomes" id="UP000299084">
    <property type="component" value="Unassembled WGS sequence"/>
</dbReference>
<reference evidence="2 3" key="1">
    <citation type="journal article" date="2019" name="Mol. Ecol. Resour.">
        <title>Improving Illumina assemblies with Hi-C and long reads: an example with the North African dromedary.</title>
        <authorList>
            <person name="Elbers J.P."/>
            <person name="Rogers M.F."/>
            <person name="Perelman P.L."/>
            <person name="Proskuryakova A.A."/>
            <person name="Serdyukova N.A."/>
            <person name="Johnson W.E."/>
            <person name="Horin P."/>
            <person name="Corander J."/>
            <person name="Murphy D."/>
            <person name="Burger P.A."/>
        </authorList>
    </citation>
    <scope>NUCLEOTIDE SEQUENCE [LARGE SCALE GENOMIC DNA]</scope>
    <source>
        <strain evidence="2">Drom800</strain>
        <tissue evidence="2">Blood</tissue>
    </source>
</reference>
<gene>
    <name evidence="2" type="ORF">Cadr_000013344</name>
</gene>
<evidence type="ECO:0000313" key="3">
    <source>
        <dbReference type="Proteomes" id="UP000299084"/>
    </source>
</evidence>